<evidence type="ECO:0000256" key="4">
    <source>
        <dbReference type="ARBA" id="ARBA00023014"/>
    </source>
</evidence>
<dbReference type="GO" id="GO:0046872">
    <property type="term" value="F:metal ion binding"/>
    <property type="evidence" value="ECO:0007669"/>
    <property type="project" value="UniProtKB-KW"/>
</dbReference>
<keyword evidence="3" id="KW-0408">Iron</keyword>
<dbReference type="CDD" id="cd00056">
    <property type="entry name" value="ENDO3c"/>
    <property type="match status" value="1"/>
</dbReference>
<dbReference type="Gene3D" id="1.10.1670.10">
    <property type="entry name" value="Helix-hairpin-Helix base-excision DNA repair enzymes (C-terminal)"/>
    <property type="match status" value="1"/>
</dbReference>
<evidence type="ECO:0000313" key="6">
    <source>
        <dbReference type="EMBL" id="SVB05653.1"/>
    </source>
</evidence>
<evidence type="ECO:0000256" key="2">
    <source>
        <dbReference type="ARBA" id="ARBA00022723"/>
    </source>
</evidence>
<protein>
    <recommendedName>
        <fullName evidence="5">HhH-GPD domain-containing protein</fullName>
    </recommendedName>
</protein>
<keyword evidence="1" id="KW-0004">4Fe-4S</keyword>
<dbReference type="EMBL" id="UINC01027061">
    <property type="protein sequence ID" value="SVB05653.1"/>
    <property type="molecule type" value="Genomic_DNA"/>
</dbReference>
<accession>A0A382AXC0</accession>
<evidence type="ECO:0000256" key="1">
    <source>
        <dbReference type="ARBA" id="ARBA00022485"/>
    </source>
</evidence>
<dbReference type="InterPro" id="IPR023170">
    <property type="entry name" value="HhH_base_excis_C"/>
</dbReference>
<dbReference type="Gene3D" id="1.10.340.30">
    <property type="entry name" value="Hypothetical protein, domain 2"/>
    <property type="match status" value="1"/>
</dbReference>
<reference evidence="6" key="1">
    <citation type="submission" date="2018-05" db="EMBL/GenBank/DDBJ databases">
        <authorList>
            <person name="Lanie J.A."/>
            <person name="Ng W.-L."/>
            <person name="Kazmierczak K.M."/>
            <person name="Andrzejewski T.M."/>
            <person name="Davidsen T.M."/>
            <person name="Wayne K.J."/>
            <person name="Tettelin H."/>
            <person name="Glass J.I."/>
            <person name="Rusch D."/>
            <person name="Podicherti R."/>
            <person name="Tsui H.-C.T."/>
            <person name="Winkler M.E."/>
        </authorList>
    </citation>
    <scope>NUCLEOTIDE SEQUENCE</scope>
</reference>
<dbReference type="InterPro" id="IPR003265">
    <property type="entry name" value="HhH-GPD_domain"/>
</dbReference>
<dbReference type="AlphaFoldDB" id="A0A382AXC0"/>
<dbReference type="InterPro" id="IPR011257">
    <property type="entry name" value="DNA_glycosylase"/>
</dbReference>
<sequence>LTQNTSWNNAEKAIISLKTAKVLDIKSIHQMTEPRLSSLIRSSGFHRVKAKTLKSLDSLLNREFGSCIEKLKELPANEKRRLLLRIKGIGPETADDIMLYVLDEPRFVIDKYTKRIFSRVGKTPISNSYESWQKMLETKFGGALNDLKEYHGLLVTLGKTYCKKIPDCAECPLCSICVYGSAHQSK</sequence>
<feature type="domain" description="HhH-GPD" evidence="5">
    <location>
        <begin position="1"/>
        <end position="160"/>
    </location>
</feature>
<evidence type="ECO:0000259" key="5">
    <source>
        <dbReference type="SMART" id="SM00478"/>
    </source>
</evidence>
<dbReference type="GO" id="GO:0006284">
    <property type="term" value="P:base-excision repair"/>
    <property type="evidence" value="ECO:0007669"/>
    <property type="project" value="InterPro"/>
</dbReference>
<dbReference type="PANTHER" id="PTHR10359:SF19">
    <property type="entry name" value="DNA REPAIR GLYCOSYLASE MJ1434-RELATED"/>
    <property type="match status" value="1"/>
</dbReference>
<name>A0A382AXC0_9ZZZZ</name>
<keyword evidence="4" id="KW-0411">Iron-sulfur</keyword>
<gene>
    <name evidence="6" type="ORF">METZ01_LOCUS158507</name>
</gene>
<dbReference type="SMART" id="SM00478">
    <property type="entry name" value="ENDO3c"/>
    <property type="match status" value="1"/>
</dbReference>
<dbReference type="GO" id="GO:0003824">
    <property type="term" value="F:catalytic activity"/>
    <property type="evidence" value="ECO:0007669"/>
    <property type="project" value="InterPro"/>
</dbReference>
<dbReference type="GO" id="GO:0051539">
    <property type="term" value="F:4 iron, 4 sulfur cluster binding"/>
    <property type="evidence" value="ECO:0007669"/>
    <property type="project" value="UniProtKB-KW"/>
</dbReference>
<evidence type="ECO:0000256" key="3">
    <source>
        <dbReference type="ARBA" id="ARBA00023004"/>
    </source>
</evidence>
<dbReference type="PIRSF" id="PIRSF001435">
    <property type="entry name" value="Nth"/>
    <property type="match status" value="1"/>
</dbReference>
<dbReference type="Pfam" id="PF00730">
    <property type="entry name" value="HhH-GPD"/>
    <property type="match status" value="1"/>
</dbReference>
<feature type="non-terminal residue" evidence="6">
    <location>
        <position position="1"/>
    </location>
</feature>
<dbReference type="SUPFAM" id="SSF48150">
    <property type="entry name" value="DNA-glycosylase"/>
    <property type="match status" value="1"/>
</dbReference>
<organism evidence="6">
    <name type="scientific">marine metagenome</name>
    <dbReference type="NCBI Taxonomy" id="408172"/>
    <lineage>
        <taxon>unclassified sequences</taxon>
        <taxon>metagenomes</taxon>
        <taxon>ecological metagenomes</taxon>
    </lineage>
</organism>
<dbReference type="PANTHER" id="PTHR10359">
    <property type="entry name" value="A/G-SPECIFIC ADENINE GLYCOSYLASE/ENDONUCLEASE III"/>
    <property type="match status" value="1"/>
</dbReference>
<proteinExistence type="predicted"/>
<keyword evidence="2" id="KW-0479">Metal-binding</keyword>